<evidence type="ECO:0000256" key="27">
    <source>
        <dbReference type="PROSITE-ProRule" id="PRU00059"/>
    </source>
</evidence>
<dbReference type="InterPro" id="IPR000859">
    <property type="entry name" value="CUB_dom"/>
</dbReference>
<comment type="subunit">
    <text evidence="23">Core component of the complement C1 complex, a calcium-dependent complex composed of 1 molecule of the C1Q subcomplex, 2 molecules of C1R and 2 molecules of C1S. The C1Q subcomplex is composed 18 subunits: 3 chains of C1QA, C1QB, and C1QC trimerize to form 6 collagen-like triple helices connected to six globular ligand-recognition modules. Within the C1 complex, C1R is a dimer of identical chains, each of which is activated by cleavage into two chains, heavy and light, connected by disulfide bonds.</text>
</comment>
<dbReference type="GO" id="GO:0005509">
    <property type="term" value="F:calcium ion binding"/>
    <property type="evidence" value="ECO:0007669"/>
    <property type="project" value="InterPro"/>
</dbReference>
<dbReference type="Pfam" id="PF14670">
    <property type="entry name" value="FXa_inhibition"/>
    <property type="match status" value="1"/>
</dbReference>
<dbReference type="EC" id="3.4.21.41" evidence="4"/>
<reference evidence="33" key="2">
    <citation type="submission" date="2025-09" db="UniProtKB">
        <authorList>
            <consortium name="Ensembl"/>
        </authorList>
    </citation>
    <scope>IDENTIFICATION</scope>
</reference>
<evidence type="ECO:0000256" key="16">
    <source>
        <dbReference type="ARBA" id="ARBA00022825"/>
    </source>
</evidence>
<feature type="binding site" evidence="26">
    <location>
        <position position="165"/>
    </location>
    <ligand>
        <name>Ca(2+)</name>
        <dbReference type="ChEBI" id="CHEBI:29108"/>
        <label>2</label>
    </ligand>
</feature>
<feature type="domain" description="Sushi" evidence="32">
    <location>
        <begin position="436"/>
        <end position="504"/>
    </location>
</feature>
<feature type="disulfide bond" evidence="24">
    <location>
        <begin position="146"/>
        <end position="163"/>
    </location>
</feature>
<keyword evidence="11 26" id="KW-0479">Metal-binding</keyword>
<dbReference type="PANTHER" id="PTHR24255:SF25">
    <property type="entry name" value="COMPLEMENT C1R SUBCOMPONENT"/>
    <property type="match status" value="1"/>
</dbReference>
<dbReference type="InterPro" id="IPR001881">
    <property type="entry name" value="EGF-like_Ca-bd_dom"/>
</dbReference>
<feature type="disulfide bond" evidence="24">
    <location>
        <begin position="372"/>
        <end position="420"/>
    </location>
</feature>
<keyword evidence="20" id="KW-0325">Glycoprotein</keyword>
<dbReference type="InterPro" id="IPR009003">
    <property type="entry name" value="Peptidase_S1_PA"/>
</dbReference>
<dbReference type="Proteomes" id="UP000694557">
    <property type="component" value="Unassembled WGS sequence"/>
</dbReference>
<dbReference type="CDD" id="cd00041">
    <property type="entry name" value="CUB"/>
    <property type="match status" value="2"/>
</dbReference>
<keyword evidence="34" id="KW-1185">Reference proteome</keyword>
<feature type="disulfide bond" evidence="24">
    <location>
        <begin position="251"/>
        <end position="331"/>
    </location>
</feature>
<evidence type="ECO:0000256" key="5">
    <source>
        <dbReference type="ARBA" id="ARBA00022525"/>
    </source>
</evidence>
<dbReference type="GO" id="GO:0045087">
    <property type="term" value="P:innate immune response"/>
    <property type="evidence" value="ECO:0007669"/>
    <property type="project" value="UniProtKB-KW"/>
</dbReference>
<evidence type="ECO:0000259" key="30">
    <source>
        <dbReference type="PROSITE" id="PS01180"/>
    </source>
</evidence>
<evidence type="ECO:0000256" key="20">
    <source>
        <dbReference type="ARBA" id="ARBA00023180"/>
    </source>
</evidence>
<name>A0A8C7F2U1_ONCKI</name>
<dbReference type="GO" id="GO:0009986">
    <property type="term" value="C:cell surface"/>
    <property type="evidence" value="ECO:0007669"/>
    <property type="project" value="UniProtKB-SubCell"/>
</dbReference>
<dbReference type="InterPro" id="IPR035914">
    <property type="entry name" value="Sperma_CUB_dom_sf"/>
</dbReference>
<dbReference type="GO" id="GO:0004252">
    <property type="term" value="F:serine-type endopeptidase activity"/>
    <property type="evidence" value="ECO:0007669"/>
    <property type="project" value="UniProtKB-EC"/>
</dbReference>
<keyword evidence="8" id="KW-0399">Innate immunity</keyword>
<evidence type="ECO:0000256" key="12">
    <source>
        <dbReference type="ARBA" id="ARBA00022729"/>
    </source>
</evidence>
<evidence type="ECO:0000256" key="14">
    <source>
        <dbReference type="ARBA" id="ARBA00022801"/>
    </source>
</evidence>
<evidence type="ECO:0000256" key="3">
    <source>
        <dbReference type="ARBA" id="ARBA00004613"/>
    </source>
</evidence>
<dbReference type="GO" id="GO:0006958">
    <property type="term" value="P:complement activation, classical pathway"/>
    <property type="evidence" value="ECO:0007669"/>
    <property type="project" value="UniProtKB-KW"/>
</dbReference>
<keyword evidence="15" id="KW-0068">Autocatalytic cleavage</keyword>
<keyword evidence="10" id="KW-0645">Protease</keyword>
<feature type="binding site" evidence="26">
    <location>
        <position position="142"/>
    </location>
    <ligand>
        <name>Ca(2+)</name>
        <dbReference type="ChEBI" id="CHEBI:29108"/>
        <label>2</label>
    </ligand>
</feature>
<gene>
    <name evidence="33" type="primary">LOC109900582</name>
</gene>
<dbReference type="InterPro" id="IPR000436">
    <property type="entry name" value="Sushi_SCR_CCP_dom"/>
</dbReference>
<evidence type="ECO:0000256" key="10">
    <source>
        <dbReference type="ARBA" id="ARBA00022670"/>
    </source>
</evidence>
<feature type="disulfide bond" description="Interchain (between heavy and light chains)" evidence="24">
    <location>
        <begin position="506"/>
        <end position="612"/>
    </location>
</feature>
<evidence type="ECO:0000256" key="23">
    <source>
        <dbReference type="ARBA" id="ARBA00093536"/>
    </source>
</evidence>
<dbReference type="SMART" id="SM00020">
    <property type="entry name" value="Tryp_SPc"/>
    <property type="match status" value="1"/>
</dbReference>
<keyword evidence="13" id="KW-0677">Repeat</keyword>
<feature type="disulfide bond" evidence="24">
    <location>
        <begin position="159"/>
        <end position="172"/>
    </location>
</feature>
<evidence type="ECO:0000256" key="15">
    <source>
        <dbReference type="ARBA" id="ARBA00022813"/>
    </source>
</evidence>
<dbReference type="AlphaFoldDB" id="A0A8C7F2U1"/>
<feature type="modified residue" description="(3R)-3-hydroxyasparagine" evidence="25">
    <location>
        <position position="165"/>
    </location>
</feature>
<feature type="signal peptide" evidence="29">
    <location>
        <begin position="1"/>
        <end position="18"/>
    </location>
</feature>
<evidence type="ECO:0000256" key="29">
    <source>
        <dbReference type="SAM" id="SignalP"/>
    </source>
</evidence>
<feature type="disulfide bond" evidence="24 27">
    <location>
        <begin position="191"/>
        <end position="218"/>
    </location>
</feature>
<feature type="modified residue" description="Phosphoserine; by CK2" evidence="25">
    <location>
        <position position="204"/>
    </location>
</feature>
<evidence type="ECO:0000256" key="28">
    <source>
        <dbReference type="PROSITE-ProRule" id="PRU00302"/>
    </source>
</evidence>
<dbReference type="InterPro" id="IPR024175">
    <property type="entry name" value="Pept_S1A_C1r/C1S/mannan-bd"/>
</dbReference>
<organism evidence="33 34">
    <name type="scientific">Oncorhynchus kisutch</name>
    <name type="common">Coho salmon</name>
    <name type="synonym">Salmo kisutch</name>
    <dbReference type="NCBI Taxonomy" id="8019"/>
    <lineage>
        <taxon>Eukaryota</taxon>
        <taxon>Metazoa</taxon>
        <taxon>Chordata</taxon>
        <taxon>Craniata</taxon>
        <taxon>Vertebrata</taxon>
        <taxon>Euteleostomi</taxon>
        <taxon>Actinopterygii</taxon>
        <taxon>Neopterygii</taxon>
        <taxon>Teleostei</taxon>
        <taxon>Protacanthopterygii</taxon>
        <taxon>Salmoniformes</taxon>
        <taxon>Salmonidae</taxon>
        <taxon>Salmoninae</taxon>
        <taxon>Oncorhynchus</taxon>
    </lineage>
</organism>
<dbReference type="PROSITE" id="PS01187">
    <property type="entry name" value="EGF_CA"/>
    <property type="match status" value="1"/>
</dbReference>
<evidence type="ECO:0000256" key="21">
    <source>
        <dbReference type="ARBA" id="ARBA00023278"/>
    </source>
</evidence>
<comment type="function">
    <text evidence="22">Serine protease component of the complement C1 complex, a multiprotein complex that initiates the classical pathway of the complement system, a cascade of proteins that leads to phagocytosis and breakdown of pathogens and signaling that strengthens the adaptive immune system. C1R catalyzes the first enzymatic step in the classical complement pathway: it is activated by the C1Q subcomplex of the C1 complex, which associates with IgG or IgM immunoglobulins complexed with antigens to form antigen-antibody complexes on the surface of pathogens. Immunoglobulin-binding promotes the autocatalytic cleavage and activation of C1R. Activated C1R then cleaves and activates C1S, the second protease of the classical complement pathway. It is unclear if C1R activates C1S within single, strained C1 complexes or between neighboring C1 complexes on surfaces.</text>
</comment>
<evidence type="ECO:0000256" key="18">
    <source>
        <dbReference type="ARBA" id="ARBA00022875"/>
    </source>
</evidence>
<dbReference type="GO" id="GO:0031638">
    <property type="term" value="P:zymogen activation"/>
    <property type="evidence" value="ECO:0007669"/>
    <property type="project" value="TreeGrafter"/>
</dbReference>
<keyword evidence="9 28" id="KW-0768">Sushi</keyword>
<dbReference type="SMART" id="SM00179">
    <property type="entry name" value="EGF_CA"/>
    <property type="match status" value="1"/>
</dbReference>
<evidence type="ECO:0000256" key="9">
    <source>
        <dbReference type="ARBA" id="ARBA00022659"/>
    </source>
</evidence>
<dbReference type="FunFam" id="2.60.120.290:FF:000012">
    <property type="entry name" value="mannan-binding lectin serine protease 1 isoform X1"/>
    <property type="match status" value="1"/>
</dbReference>
<evidence type="ECO:0000256" key="25">
    <source>
        <dbReference type="PIRSR" id="PIRSR001155-3"/>
    </source>
</evidence>
<feature type="disulfide bond" evidence="24">
    <location>
        <begin position="400"/>
        <end position="433"/>
    </location>
</feature>
<dbReference type="InterPro" id="IPR043504">
    <property type="entry name" value="Peptidase_S1_PA_chymotrypsin"/>
</dbReference>
<sequence length="752" mass="83002">MDWTHPFIWLLCVSVCECWRLARSLPALHGVVQSPQFPQPYPAALSQQWDLSVPEGYQLQLSFTHLDIRPSADCYYDSLTVLYDKKVLAKFCGQENYSDGHHPGNRPLLSPGNRLTLVLQTDDTNLEPYHHLGFSAHYQAKDIDECSAPDPEDGSGPLCSQICHNTLGSYMCSCRHGYELRPDQRTCVLSCGRGIFDEPGGTLSSPGYPDPSPHGLACQYVISVEPGFIVYLNFTDSFHIEHIGTQNGPSCLYHWLQVTLYTAPTTGNTVYCPDHSLQVTLYNIEYMNEVLNVCVHAYVCVCSGQHALCLFTSLLCLAQVSIPDKEPQKLCGGKSPGLMPTNSYTVQLDYHTDWAGLSQGWSLHYTTQRVQCASPSSITNGRVTPNVPQYYYRDYIQVSCDPGYKLMMDGREIKSYASMCQKNGQWHLSLPECHIIDCGEPEALLNGGVKFISGSQNQHLSVIQYHCNEPFYSLLGGATVSYTCAADRTWRDNLHTPVIPSCIPVCGRPTVSLSGFQRIMGGDKAPDKTIPWQVMLSVDGGRGGAMVIGDRWIMTAAHNLVHQGKLLTPLGVTSLHPHPEYKNTEGANYNHDIALIKLQQPLTFHAAIMPLCLPPENATYNIGQMGMVSGFGMKEDEIIANNLRHIRLPVVKEDECQDSVNRAKAATPTEKIPVLTDNMFCAGVPEGGKDSCTGDGGGAYVLRDGSNKLFWAAGIVSWGVGCGQTGRYGVYTRVAKYISWINETMEDNKSNI</sequence>
<dbReference type="PANTHER" id="PTHR24255">
    <property type="entry name" value="COMPLEMENT COMPONENT 1, S SUBCOMPONENT-RELATED"/>
    <property type="match status" value="1"/>
</dbReference>
<feature type="binding site" evidence="26">
    <location>
        <position position="241"/>
    </location>
    <ligand>
        <name>Ca(2+)</name>
        <dbReference type="ChEBI" id="CHEBI:29108"/>
        <label>3</label>
    </ligand>
</feature>
<keyword evidence="12 29" id="KW-0732">Signal</keyword>
<keyword evidence="7 25" id="KW-0597">Phosphoprotein</keyword>
<evidence type="ECO:0000256" key="26">
    <source>
        <dbReference type="PIRSR" id="PIRSR001155-4"/>
    </source>
</evidence>
<dbReference type="InterPro" id="IPR000742">
    <property type="entry name" value="EGF"/>
</dbReference>
<evidence type="ECO:0000256" key="8">
    <source>
        <dbReference type="ARBA" id="ARBA00022588"/>
    </source>
</evidence>
<dbReference type="InterPro" id="IPR035976">
    <property type="entry name" value="Sushi/SCR/CCP_sf"/>
</dbReference>
<dbReference type="SMART" id="SM00042">
    <property type="entry name" value="CUB"/>
    <property type="match status" value="2"/>
</dbReference>
<dbReference type="SUPFAM" id="SSF50494">
    <property type="entry name" value="Trypsin-like serine proteases"/>
    <property type="match status" value="1"/>
</dbReference>
<dbReference type="SMART" id="SM00181">
    <property type="entry name" value="EGF"/>
    <property type="match status" value="1"/>
</dbReference>
<evidence type="ECO:0000313" key="34">
    <source>
        <dbReference type="Proteomes" id="UP000694557"/>
    </source>
</evidence>
<accession>A0A8C7F2U1</accession>
<feature type="domain" description="CUB" evidence="30">
    <location>
        <begin position="18"/>
        <end position="141"/>
    </location>
</feature>
<feature type="chain" id="PRO_5034027989" description="complement subcomponent C1r" evidence="29">
    <location>
        <begin position="19"/>
        <end position="752"/>
    </location>
</feature>
<feature type="disulfide bond" evidence="24">
    <location>
        <begin position="656"/>
        <end position="681"/>
    </location>
</feature>
<proteinExistence type="predicted"/>
<evidence type="ECO:0000256" key="19">
    <source>
        <dbReference type="ARBA" id="ARBA00023157"/>
    </source>
</evidence>
<protein>
    <recommendedName>
        <fullName evidence="4">complement subcomponent C1r</fullName>
        <ecNumber evidence="4">3.4.21.41</ecNumber>
    </recommendedName>
</protein>
<dbReference type="InterPro" id="IPR001314">
    <property type="entry name" value="Peptidase_S1A"/>
</dbReference>
<dbReference type="SUPFAM" id="SSF57535">
    <property type="entry name" value="Complement control module/SCR domain"/>
    <property type="match status" value="2"/>
</dbReference>
<dbReference type="FunFam" id="2.10.25.10:FF:000059">
    <property type="entry name" value="Mannan-binding lectin serine protease 1"/>
    <property type="match status" value="1"/>
</dbReference>
<evidence type="ECO:0000256" key="22">
    <source>
        <dbReference type="ARBA" id="ARBA00093383"/>
    </source>
</evidence>
<feature type="binding site" evidence="26">
    <location>
        <position position="122"/>
    </location>
    <ligand>
        <name>Ca(2+)</name>
        <dbReference type="ChEBI" id="CHEBI:29108"/>
        <label>1</label>
    </ligand>
</feature>
<comment type="subcellular location">
    <subcellularLocation>
        <location evidence="2">Cell surface</location>
    </subcellularLocation>
    <subcellularLocation>
        <location evidence="3">Secreted</location>
    </subcellularLocation>
</comment>
<keyword evidence="5" id="KW-0964">Secreted</keyword>
<dbReference type="PROSITE" id="PS01180">
    <property type="entry name" value="CUB"/>
    <property type="match status" value="2"/>
</dbReference>
<feature type="binding site" evidence="26">
    <location>
        <position position="77"/>
    </location>
    <ligand>
        <name>Ca(2+)</name>
        <dbReference type="ChEBI" id="CHEBI:29108"/>
        <label>1</label>
    </ligand>
</feature>
<dbReference type="Pfam" id="PF00084">
    <property type="entry name" value="Sushi"/>
    <property type="match status" value="1"/>
</dbReference>
<evidence type="ECO:0000259" key="32">
    <source>
        <dbReference type="PROSITE" id="PS50923"/>
    </source>
</evidence>
<dbReference type="CDD" id="cd00054">
    <property type="entry name" value="EGF_CA"/>
    <property type="match status" value="1"/>
</dbReference>
<evidence type="ECO:0000313" key="33">
    <source>
        <dbReference type="Ensembl" id="ENSOKIP00005009013.1"/>
    </source>
</evidence>
<evidence type="ECO:0000256" key="24">
    <source>
        <dbReference type="PIRSR" id="PIRSR001155-2"/>
    </source>
</evidence>
<keyword evidence="18" id="KW-0180">Complement pathway</keyword>
<feature type="binding site" evidence="26">
    <location>
        <position position="353"/>
    </location>
    <ligand>
        <name>Ca(2+)</name>
        <dbReference type="ChEBI" id="CHEBI:29108"/>
        <label>3</label>
    </ligand>
</feature>
<evidence type="ECO:0000256" key="17">
    <source>
        <dbReference type="ARBA" id="ARBA00022859"/>
    </source>
</evidence>
<evidence type="ECO:0000256" key="6">
    <source>
        <dbReference type="ARBA" id="ARBA00022536"/>
    </source>
</evidence>
<feature type="domain" description="Sushi" evidence="32">
    <location>
        <begin position="370"/>
        <end position="435"/>
    </location>
</feature>
<dbReference type="PROSITE" id="PS50240">
    <property type="entry name" value="TRYPSIN_DOM"/>
    <property type="match status" value="1"/>
</dbReference>
<dbReference type="InterPro" id="IPR018097">
    <property type="entry name" value="EGF_Ca-bd_CS"/>
</dbReference>
<dbReference type="Gene3D" id="2.10.70.10">
    <property type="entry name" value="Complement Module, domain 1"/>
    <property type="match status" value="2"/>
</dbReference>
<dbReference type="PRINTS" id="PR00722">
    <property type="entry name" value="CHYMOTRYPSIN"/>
</dbReference>
<reference evidence="33" key="1">
    <citation type="submission" date="2025-08" db="UniProtKB">
        <authorList>
            <consortium name="Ensembl"/>
        </authorList>
    </citation>
    <scope>IDENTIFICATION</scope>
</reference>
<dbReference type="PROSITE" id="PS01186">
    <property type="entry name" value="EGF_2"/>
    <property type="match status" value="1"/>
</dbReference>
<evidence type="ECO:0000256" key="4">
    <source>
        <dbReference type="ARBA" id="ARBA00011907"/>
    </source>
</evidence>
<dbReference type="Gene3D" id="2.60.120.290">
    <property type="entry name" value="Spermadhesin, CUB domain"/>
    <property type="match status" value="2"/>
</dbReference>
<dbReference type="Pfam" id="PF00431">
    <property type="entry name" value="CUB"/>
    <property type="match status" value="2"/>
</dbReference>
<feature type="disulfide bond" evidence="24">
    <location>
        <begin position="692"/>
        <end position="722"/>
    </location>
</feature>
<comment type="PTM">
    <text evidence="25">The iron and 2-oxoglutarate dependent 3-hydroxylation of aspartate and asparagine is (R) stereospecific within EGF domains.</text>
</comment>
<keyword evidence="26" id="KW-0106">Calcium</keyword>
<dbReference type="SUPFAM" id="SSF57196">
    <property type="entry name" value="EGF/Laminin"/>
    <property type="match status" value="1"/>
</dbReference>
<dbReference type="FunFam" id="2.10.70.10:FF:000016">
    <property type="entry name" value="Mannan-binding lectin serine protease 1"/>
    <property type="match status" value="1"/>
</dbReference>
<feature type="disulfide bond" evidence="24">
    <location>
        <begin position="74"/>
        <end position="92"/>
    </location>
</feature>
<dbReference type="Pfam" id="PF00089">
    <property type="entry name" value="Trypsin"/>
    <property type="match status" value="1"/>
</dbReference>
<comment type="caution">
    <text evidence="28">Lacks conserved residue(s) required for the propagation of feature annotation.</text>
</comment>
<feature type="disulfide bond" evidence="24">
    <location>
        <begin position="467"/>
        <end position="502"/>
    </location>
</feature>
<dbReference type="CDD" id="cd00190">
    <property type="entry name" value="Tryp_SPc"/>
    <property type="match status" value="1"/>
</dbReference>
<keyword evidence="19 24" id="KW-1015">Disulfide bond</keyword>
<dbReference type="Gene3D" id="2.10.25.10">
    <property type="entry name" value="Laminin"/>
    <property type="match status" value="1"/>
</dbReference>
<dbReference type="GO" id="GO:0072562">
    <property type="term" value="C:blood microparticle"/>
    <property type="evidence" value="ECO:0007669"/>
    <property type="project" value="TreeGrafter"/>
</dbReference>
<keyword evidence="17" id="KW-0391">Immunity</keyword>
<evidence type="ECO:0000259" key="31">
    <source>
        <dbReference type="PROSITE" id="PS50240"/>
    </source>
</evidence>
<dbReference type="Ensembl" id="ENSOKIT00005009558.1">
    <property type="protein sequence ID" value="ENSOKIP00005009013.1"/>
    <property type="gene ID" value="ENSOKIG00005003898.1"/>
</dbReference>
<feature type="disulfide bond" evidence="24">
    <location>
        <begin position="438"/>
        <end position="484"/>
    </location>
</feature>
<evidence type="ECO:0000256" key="13">
    <source>
        <dbReference type="ARBA" id="ARBA00022737"/>
    </source>
</evidence>
<dbReference type="GeneTree" id="ENSGT00950000183084"/>
<keyword evidence="21 25" id="KW-0379">Hydroxylation</keyword>
<dbReference type="InterPro" id="IPR001254">
    <property type="entry name" value="Trypsin_dom"/>
</dbReference>
<feature type="binding site" evidence="26">
    <location>
        <position position="145"/>
    </location>
    <ligand>
        <name>Ca(2+)</name>
        <dbReference type="ChEBI" id="CHEBI:29108"/>
        <label>2</label>
    </ligand>
</feature>
<evidence type="ECO:0000256" key="1">
    <source>
        <dbReference type="ARBA" id="ARBA00001057"/>
    </source>
</evidence>
<dbReference type="PROSITE" id="PS50923">
    <property type="entry name" value="SUSHI"/>
    <property type="match status" value="2"/>
</dbReference>
<feature type="disulfide bond" evidence="24">
    <location>
        <begin position="174"/>
        <end position="187"/>
    </location>
</feature>
<keyword evidence="6" id="KW-0245">EGF-like domain</keyword>
<feature type="domain" description="Peptidase S1" evidence="31">
    <location>
        <begin position="519"/>
        <end position="746"/>
    </location>
</feature>
<dbReference type="CDD" id="cd00033">
    <property type="entry name" value="CCP"/>
    <property type="match status" value="1"/>
</dbReference>
<evidence type="ECO:0000256" key="2">
    <source>
        <dbReference type="ARBA" id="ARBA00004241"/>
    </source>
</evidence>
<evidence type="ECO:0000256" key="11">
    <source>
        <dbReference type="ARBA" id="ARBA00022723"/>
    </source>
</evidence>
<dbReference type="SMART" id="SM00032">
    <property type="entry name" value="CCP"/>
    <property type="match status" value="2"/>
</dbReference>
<dbReference type="SUPFAM" id="SSF49854">
    <property type="entry name" value="Spermadhesin, CUB domain"/>
    <property type="match status" value="3"/>
</dbReference>
<keyword evidence="14" id="KW-0378">Hydrolase</keyword>
<dbReference type="Gene3D" id="2.40.10.10">
    <property type="entry name" value="Trypsin-like serine proteases"/>
    <property type="match status" value="2"/>
</dbReference>
<comment type="catalytic activity">
    <reaction evidence="1">
        <text>Selective cleavage of Lys(or Arg)-|-Ile bond in complement subcomponent C1s to form the active form of C1s (EC 3.4.21.42).</text>
        <dbReference type="EC" id="3.4.21.41"/>
    </reaction>
</comment>
<keyword evidence="16" id="KW-0720">Serine protease</keyword>
<feature type="domain" description="CUB" evidence="30">
    <location>
        <begin position="191"/>
        <end position="368"/>
    </location>
</feature>
<dbReference type="PIRSF" id="PIRSF001155">
    <property type="entry name" value="C1r_C1s_MASP"/>
    <property type="match status" value="1"/>
</dbReference>
<evidence type="ECO:0000256" key="7">
    <source>
        <dbReference type="ARBA" id="ARBA00022553"/>
    </source>
</evidence>
<dbReference type="FunFam" id="2.40.10.10:FF:000054">
    <property type="entry name" value="Complement C1r subcomponent"/>
    <property type="match status" value="1"/>
</dbReference>